<protein>
    <recommendedName>
        <fullName evidence="3">5'-nucleotidase</fullName>
        <ecNumber evidence="3">3.1.3.5</ecNumber>
    </recommendedName>
</protein>
<dbReference type="GeneID" id="25902568"/>
<reference evidence="9 10" key="1">
    <citation type="submission" date="2011-02" db="EMBL/GenBank/DDBJ databases">
        <title>The Genome Sequence of Sphaeroforma arctica JP610.</title>
        <authorList>
            <consortium name="The Broad Institute Genome Sequencing Platform"/>
            <person name="Russ C."/>
            <person name="Cuomo C."/>
            <person name="Young S.K."/>
            <person name="Zeng Q."/>
            <person name="Gargeya S."/>
            <person name="Alvarado L."/>
            <person name="Berlin A."/>
            <person name="Chapman S.B."/>
            <person name="Chen Z."/>
            <person name="Freedman E."/>
            <person name="Gellesch M."/>
            <person name="Goldberg J."/>
            <person name="Griggs A."/>
            <person name="Gujja S."/>
            <person name="Heilman E."/>
            <person name="Heiman D."/>
            <person name="Howarth C."/>
            <person name="Mehta T."/>
            <person name="Neiman D."/>
            <person name="Pearson M."/>
            <person name="Roberts A."/>
            <person name="Saif S."/>
            <person name="Shea T."/>
            <person name="Shenoy N."/>
            <person name="Sisk P."/>
            <person name="Stolte C."/>
            <person name="Sykes S."/>
            <person name="White J."/>
            <person name="Yandava C."/>
            <person name="Burger G."/>
            <person name="Gray M.W."/>
            <person name="Holland P.W.H."/>
            <person name="King N."/>
            <person name="Lang F.B.F."/>
            <person name="Roger A.J."/>
            <person name="Ruiz-Trillo I."/>
            <person name="Haas B."/>
            <person name="Nusbaum C."/>
            <person name="Birren B."/>
        </authorList>
    </citation>
    <scope>NUCLEOTIDE SEQUENCE [LARGE SCALE GENOMIC DNA]</scope>
    <source>
        <strain evidence="9 10">JP610</strain>
    </source>
</reference>
<keyword evidence="10" id="KW-1185">Reference proteome</keyword>
<comment type="similarity">
    <text evidence="2">Belongs to the pyrimidine 5'-nucleotidase family.</text>
</comment>
<dbReference type="GO" id="GO:0000166">
    <property type="term" value="F:nucleotide binding"/>
    <property type="evidence" value="ECO:0007669"/>
    <property type="project" value="UniProtKB-KW"/>
</dbReference>
<dbReference type="GO" id="GO:0000287">
    <property type="term" value="F:magnesium ion binding"/>
    <property type="evidence" value="ECO:0007669"/>
    <property type="project" value="InterPro"/>
</dbReference>
<gene>
    <name evidence="9" type="ORF">SARC_02064</name>
</gene>
<dbReference type="SFLD" id="SFLDS00003">
    <property type="entry name" value="Haloacid_Dehalogenase"/>
    <property type="match status" value="1"/>
</dbReference>
<dbReference type="AlphaFoldDB" id="A0A0L0G9T3"/>
<dbReference type="eggNOG" id="KOG3128">
    <property type="taxonomic scope" value="Eukaryota"/>
</dbReference>
<dbReference type="Proteomes" id="UP000054560">
    <property type="component" value="Unassembled WGS sequence"/>
</dbReference>
<keyword evidence="7" id="KW-0460">Magnesium</keyword>
<keyword evidence="6" id="KW-0378">Hydrolase</keyword>
<dbReference type="STRING" id="667725.A0A0L0G9T3"/>
<evidence type="ECO:0000313" key="9">
    <source>
        <dbReference type="EMBL" id="KNC85760.1"/>
    </source>
</evidence>
<dbReference type="Pfam" id="PF05822">
    <property type="entry name" value="UMPH-1"/>
    <property type="match status" value="1"/>
</dbReference>
<name>A0A0L0G9T3_9EUKA</name>
<dbReference type="GO" id="GO:0008253">
    <property type="term" value="F:5'-nucleotidase activity"/>
    <property type="evidence" value="ECO:0007669"/>
    <property type="project" value="UniProtKB-EC"/>
</dbReference>
<dbReference type="Gene3D" id="1.10.150.340">
    <property type="entry name" value="Pyrimidine 5'-nucleotidase (UMPH-1), N-terminal domain"/>
    <property type="match status" value="1"/>
</dbReference>
<dbReference type="GO" id="GO:0005737">
    <property type="term" value="C:cytoplasm"/>
    <property type="evidence" value="ECO:0007669"/>
    <property type="project" value="InterPro"/>
</dbReference>
<keyword evidence="8" id="KW-0546">Nucleotide metabolism</keyword>
<dbReference type="SFLD" id="SFLDG01128">
    <property type="entry name" value="C1.4:_5'-Nucleotidase_Like"/>
    <property type="match status" value="1"/>
</dbReference>
<evidence type="ECO:0000256" key="2">
    <source>
        <dbReference type="ARBA" id="ARBA00008389"/>
    </source>
</evidence>
<dbReference type="PANTHER" id="PTHR13045">
    <property type="entry name" value="5'-NUCLEOTIDASE"/>
    <property type="match status" value="1"/>
</dbReference>
<dbReference type="OrthoDB" id="10014216at2759"/>
<dbReference type="SUPFAM" id="SSF56784">
    <property type="entry name" value="HAD-like"/>
    <property type="match status" value="1"/>
</dbReference>
<comment type="catalytic activity">
    <reaction evidence="1">
        <text>a ribonucleoside 5'-phosphate + H2O = a ribonucleoside + phosphate</text>
        <dbReference type="Rhea" id="RHEA:12484"/>
        <dbReference type="ChEBI" id="CHEBI:15377"/>
        <dbReference type="ChEBI" id="CHEBI:18254"/>
        <dbReference type="ChEBI" id="CHEBI:43474"/>
        <dbReference type="ChEBI" id="CHEBI:58043"/>
        <dbReference type="EC" id="3.1.3.5"/>
    </reaction>
</comment>
<evidence type="ECO:0000256" key="1">
    <source>
        <dbReference type="ARBA" id="ARBA00000815"/>
    </source>
</evidence>
<evidence type="ECO:0000256" key="4">
    <source>
        <dbReference type="ARBA" id="ARBA00022723"/>
    </source>
</evidence>
<evidence type="ECO:0000256" key="6">
    <source>
        <dbReference type="ARBA" id="ARBA00022801"/>
    </source>
</evidence>
<keyword evidence="4" id="KW-0479">Metal-binding</keyword>
<keyword evidence="5" id="KW-0547">Nucleotide-binding</keyword>
<evidence type="ECO:0000256" key="3">
    <source>
        <dbReference type="ARBA" id="ARBA00012643"/>
    </source>
</evidence>
<evidence type="ECO:0000256" key="5">
    <source>
        <dbReference type="ARBA" id="ARBA00022741"/>
    </source>
</evidence>
<evidence type="ECO:0000256" key="8">
    <source>
        <dbReference type="ARBA" id="ARBA00023080"/>
    </source>
</evidence>
<dbReference type="EC" id="3.1.3.5" evidence="3"/>
<accession>A0A0L0G9T3</accession>
<dbReference type="InterPro" id="IPR006434">
    <property type="entry name" value="Pyrimidine_nucleotidase_eu"/>
</dbReference>
<dbReference type="Gene3D" id="3.40.50.1000">
    <property type="entry name" value="HAD superfamily/HAD-like"/>
    <property type="match status" value="1"/>
</dbReference>
<evidence type="ECO:0000256" key="7">
    <source>
        <dbReference type="ARBA" id="ARBA00022842"/>
    </source>
</evidence>
<dbReference type="EMBL" id="KQ241685">
    <property type="protein sequence ID" value="KNC85760.1"/>
    <property type="molecule type" value="Genomic_DNA"/>
</dbReference>
<dbReference type="PANTHER" id="PTHR13045:SF0">
    <property type="entry name" value="7-METHYLGUANOSINE PHOSPHATE-SPECIFIC 5'-NUCLEOTIDASE"/>
    <property type="match status" value="1"/>
</dbReference>
<dbReference type="RefSeq" id="XP_014159662.1">
    <property type="nucleotide sequence ID" value="XM_014304187.1"/>
</dbReference>
<sequence length="372" mass="42294">MQQRVYSTLMFASSRTAKTLVRHLSNLHSTLPIFQSRSIDRNHYISLLQHPQPQLPRHSVSVRKLNTSSRCVTMVLERIRDLPGVFMKDPEAVIEKLEKIRDGGHDNLQIVTDFDQTLTAYFMPDGTRVSSSHGLIERSKFLVPDLAARLNKLFTTYYPIEVDQNVTYEDKLAHMEYWWNKTNEAFIEAKFDRKHIPEIVANGSSRFRDGFDSFLQKTKELDVPCCILSAGLADVIRGVLESHLNGGLAKYPNVHIISNLMEFDDNGICIGFIGEVIHVLNKKEVTIAGTEFGKQALKRHNLILMGDSLGDVQMSDGIEHSNIIKIGYLNIKEERKEKFLEEFDIVILNDGDMTVPNYVLELASSGWRTSKA</sequence>
<dbReference type="InterPro" id="IPR036412">
    <property type="entry name" value="HAD-like_sf"/>
</dbReference>
<organism evidence="9 10">
    <name type="scientific">Sphaeroforma arctica JP610</name>
    <dbReference type="NCBI Taxonomy" id="667725"/>
    <lineage>
        <taxon>Eukaryota</taxon>
        <taxon>Ichthyosporea</taxon>
        <taxon>Ichthyophonida</taxon>
        <taxon>Sphaeroforma</taxon>
    </lineage>
</organism>
<proteinExistence type="inferred from homology"/>
<dbReference type="GO" id="GO:0009117">
    <property type="term" value="P:nucleotide metabolic process"/>
    <property type="evidence" value="ECO:0007669"/>
    <property type="project" value="UniProtKB-KW"/>
</dbReference>
<dbReference type="InterPro" id="IPR023214">
    <property type="entry name" value="HAD_sf"/>
</dbReference>
<evidence type="ECO:0000313" key="10">
    <source>
        <dbReference type="Proteomes" id="UP000054560"/>
    </source>
</evidence>
<dbReference type="FunFam" id="1.10.150.340:FF:000001">
    <property type="entry name" value="Cytosolic 5-nucleotidase 3-like"/>
    <property type="match status" value="1"/>
</dbReference>